<comment type="caution">
    <text evidence="2">The sequence shown here is derived from an EMBL/GenBank/DDBJ whole genome shotgun (WGS) entry which is preliminary data.</text>
</comment>
<evidence type="ECO:0000313" key="3">
    <source>
        <dbReference type="Proteomes" id="UP000762676"/>
    </source>
</evidence>
<dbReference type="Gene3D" id="3.30.70.270">
    <property type="match status" value="2"/>
</dbReference>
<dbReference type="InterPro" id="IPR000477">
    <property type="entry name" value="RT_dom"/>
</dbReference>
<dbReference type="Proteomes" id="UP000762676">
    <property type="component" value="Unassembled WGS sequence"/>
</dbReference>
<protein>
    <submittedName>
        <fullName evidence="2">Transposon Tf2-12 polyprotein</fullName>
    </submittedName>
</protein>
<dbReference type="Pfam" id="PF00078">
    <property type="entry name" value="RVT_1"/>
    <property type="match status" value="1"/>
</dbReference>
<dbReference type="FunFam" id="3.30.70.270:FF:000020">
    <property type="entry name" value="Transposon Tf2-6 polyprotein-like Protein"/>
    <property type="match status" value="1"/>
</dbReference>
<dbReference type="PANTHER" id="PTHR33064">
    <property type="entry name" value="POL PROTEIN"/>
    <property type="match status" value="1"/>
</dbReference>
<dbReference type="CDD" id="cd01647">
    <property type="entry name" value="RT_LTR"/>
    <property type="match status" value="1"/>
</dbReference>
<proteinExistence type="predicted"/>
<evidence type="ECO:0000313" key="2">
    <source>
        <dbReference type="EMBL" id="GFR67208.1"/>
    </source>
</evidence>
<gene>
    <name evidence="2" type="ORF">ElyMa_000247000</name>
</gene>
<sequence>MHPDSRHFTAFQTPLGLMQWTRMPFGFVNAPATFCRLMRLVFNDEPMLLTYFDDTLLHTRSWEDHVLGLRLLLPTLRNHGLTVNPGKLVIGQSSIEFLGHSVSNGTLAPIASHVSKVLHLKAPSTKKQVRSLMGLISYYRAFIPKFSSITSPLTDLLRKGNPEKIIWSSECEKSLQHIQKILTEDPILIIPNLNEQFIVRTDASDYGIGAVLLQERHGVLMPCRFASRKLLPREKKLFCD</sequence>
<dbReference type="Gene3D" id="3.10.10.10">
    <property type="entry name" value="HIV Type 1 Reverse Transcriptase, subunit A, domain 1"/>
    <property type="match status" value="1"/>
</dbReference>
<dbReference type="PROSITE" id="PS50878">
    <property type="entry name" value="RT_POL"/>
    <property type="match status" value="1"/>
</dbReference>
<dbReference type="EMBL" id="BMAT01000492">
    <property type="protein sequence ID" value="GFR67208.1"/>
    <property type="molecule type" value="Genomic_DNA"/>
</dbReference>
<organism evidence="2 3">
    <name type="scientific">Elysia marginata</name>
    <dbReference type="NCBI Taxonomy" id="1093978"/>
    <lineage>
        <taxon>Eukaryota</taxon>
        <taxon>Metazoa</taxon>
        <taxon>Spiralia</taxon>
        <taxon>Lophotrochozoa</taxon>
        <taxon>Mollusca</taxon>
        <taxon>Gastropoda</taxon>
        <taxon>Heterobranchia</taxon>
        <taxon>Euthyneura</taxon>
        <taxon>Panpulmonata</taxon>
        <taxon>Sacoglossa</taxon>
        <taxon>Placobranchoidea</taxon>
        <taxon>Plakobranchidae</taxon>
        <taxon>Elysia</taxon>
    </lineage>
</organism>
<name>A0AAV4F1H3_9GAST</name>
<dbReference type="InterPro" id="IPR043128">
    <property type="entry name" value="Rev_trsase/Diguanyl_cyclase"/>
</dbReference>
<dbReference type="PANTHER" id="PTHR33064:SF37">
    <property type="entry name" value="RIBONUCLEASE H"/>
    <property type="match status" value="1"/>
</dbReference>
<dbReference type="SUPFAM" id="SSF56672">
    <property type="entry name" value="DNA/RNA polymerases"/>
    <property type="match status" value="1"/>
</dbReference>
<dbReference type="InterPro" id="IPR041577">
    <property type="entry name" value="RT_RNaseH_2"/>
</dbReference>
<dbReference type="InterPro" id="IPR051320">
    <property type="entry name" value="Viral_Replic_Matur_Polypro"/>
</dbReference>
<accession>A0AAV4F1H3</accession>
<keyword evidence="3" id="KW-1185">Reference proteome</keyword>
<feature type="domain" description="Reverse transcriptase" evidence="1">
    <location>
        <begin position="1"/>
        <end position="102"/>
    </location>
</feature>
<reference evidence="2 3" key="1">
    <citation type="journal article" date="2021" name="Elife">
        <title>Chloroplast acquisition without the gene transfer in kleptoplastic sea slugs, Plakobranchus ocellatus.</title>
        <authorList>
            <person name="Maeda T."/>
            <person name="Takahashi S."/>
            <person name="Yoshida T."/>
            <person name="Shimamura S."/>
            <person name="Takaki Y."/>
            <person name="Nagai Y."/>
            <person name="Toyoda A."/>
            <person name="Suzuki Y."/>
            <person name="Arimoto A."/>
            <person name="Ishii H."/>
            <person name="Satoh N."/>
            <person name="Nishiyama T."/>
            <person name="Hasebe M."/>
            <person name="Maruyama T."/>
            <person name="Minagawa J."/>
            <person name="Obokata J."/>
            <person name="Shigenobu S."/>
        </authorList>
    </citation>
    <scope>NUCLEOTIDE SEQUENCE [LARGE SCALE GENOMIC DNA]</scope>
</reference>
<dbReference type="InterPro" id="IPR043502">
    <property type="entry name" value="DNA/RNA_pol_sf"/>
</dbReference>
<evidence type="ECO:0000259" key="1">
    <source>
        <dbReference type="PROSITE" id="PS50878"/>
    </source>
</evidence>
<dbReference type="AlphaFoldDB" id="A0AAV4F1H3"/>
<dbReference type="Pfam" id="PF17919">
    <property type="entry name" value="RT_RNaseH_2"/>
    <property type="match status" value="1"/>
</dbReference>